<organism evidence="1 2">
    <name type="scientific">Pseudomonas savastanoi pv. glycinea str. race 4</name>
    <dbReference type="NCBI Taxonomy" id="875330"/>
    <lineage>
        <taxon>Bacteria</taxon>
        <taxon>Pseudomonadati</taxon>
        <taxon>Pseudomonadota</taxon>
        <taxon>Gammaproteobacteria</taxon>
        <taxon>Pseudomonadales</taxon>
        <taxon>Pseudomonadaceae</taxon>
        <taxon>Pseudomonas</taxon>
    </lineage>
</organism>
<accession>F3CIR1</accession>
<comment type="caution">
    <text evidence="1">The sequence shown here is derived from an EMBL/GenBank/DDBJ whole genome shotgun (WGS) entry which is preliminary data.</text>
</comment>
<proteinExistence type="predicted"/>
<feature type="non-terminal residue" evidence="1">
    <location>
        <position position="39"/>
    </location>
</feature>
<protein>
    <submittedName>
        <fullName evidence="1">Uncharacterized protein</fullName>
    </submittedName>
</protein>
<sequence length="39" mass="4206">PVWKAIAKVFGPLADKVSGELGGRRKTEARRARSALSLL</sequence>
<reference evidence="1 2" key="1">
    <citation type="journal article" date="2011" name="PLoS Pathog.">
        <title>Dynamic evolution of pathogenicity revealed by sequencing and comparative genomics of 19 Pseudomonas syringae isolates.</title>
        <authorList>
            <person name="Baltrus D.A."/>
            <person name="Nishimura M.T."/>
            <person name="Romanchuk A."/>
            <person name="Chang J.H."/>
            <person name="Mukhtar M.S."/>
            <person name="Cherkis K."/>
            <person name="Roach J."/>
            <person name="Grant S.R."/>
            <person name="Jones C.D."/>
            <person name="Dangl J.L."/>
        </authorList>
    </citation>
    <scope>NUCLEOTIDE SEQUENCE [LARGE SCALE GENOMIC DNA]</scope>
    <source>
        <strain evidence="2">race 4</strain>
    </source>
</reference>
<evidence type="ECO:0000313" key="1">
    <source>
        <dbReference type="EMBL" id="EGH19153.1"/>
    </source>
</evidence>
<gene>
    <name evidence="1" type="ORF">Pgy4_39925</name>
</gene>
<dbReference type="EMBL" id="ADWY01003661">
    <property type="protein sequence ID" value="EGH19153.1"/>
    <property type="molecule type" value="Genomic_DNA"/>
</dbReference>
<feature type="non-terminal residue" evidence="1">
    <location>
        <position position="1"/>
    </location>
</feature>
<evidence type="ECO:0000313" key="2">
    <source>
        <dbReference type="Proteomes" id="UP000005466"/>
    </source>
</evidence>
<dbReference type="Proteomes" id="UP000005466">
    <property type="component" value="Unassembled WGS sequence"/>
</dbReference>
<dbReference type="AlphaFoldDB" id="F3CIR1"/>
<name>F3CIR1_PSESG</name>